<sequence length="49" mass="5094">MAPVSDSGGVVSMASACSLRQSLTGARPINRSGAAEPPYRKTHDISFSE</sequence>
<accession>A0ABX4Q855</accession>
<name>A0ABX4Q855_9PSED</name>
<keyword evidence="3" id="KW-1185">Reference proteome</keyword>
<gene>
    <name evidence="2" type="ORF">ATI02_6075</name>
</gene>
<organism evidence="2 3">
    <name type="scientific">Pseudomonas baetica</name>
    <dbReference type="NCBI Taxonomy" id="674054"/>
    <lineage>
        <taxon>Bacteria</taxon>
        <taxon>Pseudomonadati</taxon>
        <taxon>Pseudomonadota</taxon>
        <taxon>Gammaproteobacteria</taxon>
        <taxon>Pseudomonadales</taxon>
        <taxon>Pseudomonadaceae</taxon>
        <taxon>Pseudomonas</taxon>
    </lineage>
</organism>
<evidence type="ECO:0000313" key="3">
    <source>
        <dbReference type="Proteomes" id="UP000232455"/>
    </source>
</evidence>
<evidence type="ECO:0000313" key="2">
    <source>
        <dbReference type="EMBL" id="PKA72968.1"/>
    </source>
</evidence>
<comment type="caution">
    <text evidence="2">The sequence shown here is derived from an EMBL/GenBank/DDBJ whole genome shotgun (WGS) entry which is preliminary data.</text>
</comment>
<feature type="region of interest" description="Disordered" evidence="1">
    <location>
        <begin position="22"/>
        <end position="49"/>
    </location>
</feature>
<proteinExistence type="predicted"/>
<dbReference type="Proteomes" id="UP000232455">
    <property type="component" value="Unassembled WGS sequence"/>
</dbReference>
<protein>
    <submittedName>
        <fullName evidence="2">Uncharacterized protein</fullName>
    </submittedName>
</protein>
<dbReference type="EMBL" id="PHHE01000001">
    <property type="protein sequence ID" value="PKA72968.1"/>
    <property type="molecule type" value="Genomic_DNA"/>
</dbReference>
<evidence type="ECO:0000256" key="1">
    <source>
        <dbReference type="SAM" id="MobiDB-lite"/>
    </source>
</evidence>
<reference evidence="2 3" key="1">
    <citation type="submission" date="2017-11" db="EMBL/GenBank/DDBJ databases">
        <title>Genome sequencing of a diverse group of Pseudomonas species.</title>
        <authorList>
            <person name="Loper J."/>
        </authorList>
    </citation>
    <scope>NUCLEOTIDE SEQUENCE [LARGE SCALE GENOMIC DNA]</scope>
    <source>
        <strain evidence="2 3">LMG 25716</strain>
    </source>
</reference>
<feature type="compositionally biased region" description="Basic and acidic residues" evidence="1">
    <location>
        <begin position="38"/>
        <end position="49"/>
    </location>
</feature>